<dbReference type="GO" id="GO:0043565">
    <property type="term" value="F:sequence-specific DNA binding"/>
    <property type="evidence" value="ECO:0007669"/>
    <property type="project" value="InterPro"/>
</dbReference>
<dbReference type="GO" id="GO:0003700">
    <property type="term" value="F:DNA-binding transcription factor activity"/>
    <property type="evidence" value="ECO:0007669"/>
    <property type="project" value="InterPro"/>
</dbReference>
<keyword evidence="3" id="KW-0804">Transcription</keyword>
<evidence type="ECO:0000256" key="3">
    <source>
        <dbReference type="ARBA" id="ARBA00023163"/>
    </source>
</evidence>
<dbReference type="InterPro" id="IPR003607">
    <property type="entry name" value="HD/PDEase_dom"/>
</dbReference>
<protein>
    <submittedName>
        <fullName evidence="6">AraC family transcriptional regulator</fullName>
    </submittedName>
</protein>
<proteinExistence type="predicted"/>
<dbReference type="Pfam" id="PF12833">
    <property type="entry name" value="HTH_18"/>
    <property type="match status" value="1"/>
</dbReference>
<dbReference type="Proteomes" id="UP000190959">
    <property type="component" value="Unassembled WGS sequence"/>
</dbReference>
<evidence type="ECO:0000256" key="2">
    <source>
        <dbReference type="ARBA" id="ARBA00023125"/>
    </source>
</evidence>
<dbReference type="RefSeq" id="WP_078116624.1">
    <property type="nucleotide sequence ID" value="NZ_MWMH01000007.1"/>
</dbReference>
<dbReference type="InterPro" id="IPR018062">
    <property type="entry name" value="HTH_AraC-typ_CS"/>
</dbReference>
<comment type="caution">
    <text evidence="6">The sequence shown here is derived from an EMBL/GenBank/DDBJ whole genome shotgun (WGS) entry which is preliminary data.</text>
</comment>
<dbReference type="PANTHER" id="PTHR21262:SF31">
    <property type="entry name" value="GTP PYROPHOSPHOKINASE"/>
    <property type="match status" value="1"/>
</dbReference>
<evidence type="ECO:0000313" key="7">
    <source>
        <dbReference type="Proteomes" id="UP000190959"/>
    </source>
</evidence>
<dbReference type="InterPro" id="IPR006674">
    <property type="entry name" value="HD_domain"/>
</dbReference>
<dbReference type="InterPro" id="IPR018060">
    <property type="entry name" value="HTH_AraC"/>
</dbReference>
<dbReference type="CDD" id="cd00077">
    <property type="entry name" value="HDc"/>
    <property type="match status" value="1"/>
</dbReference>
<keyword evidence="2" id="KW-0238">DNA-binding</keyword>
<dbReference type="PANTHER" id="PTHR21262">
    <property type="entry name" value="GUANOSINE-3',5'-BIS DIPHOSPHATE 3'-PYROPHOSPHOHYDROLASE"/>
    <property type="match status" value="1"/>
</dbReference>
<dbReference type="PROSITE" id="PS00041">
    <property type="entry name" value="HTH_ARAC_FAMILY_1"/>
    <property type="match status" value="1"/>
</dbReference>
<keyword evidence="1" id="KW-0805">Transcription regulation</keyword>
<dbReference type="Gene3D" id="1.10.3210.10">
    <property type="entry name" value="Hypothetical protein af1432"/>
    <property type="match status" value="1"/>
</dbReference>
<evidence type="ECO:0000313" key="6">
    <source>
        <dbReference type="EMBL" id="OOP71642.1"/>
    </source>
</evidence>
<feature type="domain" description="HD" evidence="5">
    <location>
        <begin position="185"/>
        <end position="273"/>
    </location>
</feature>
<dbReference type="Pfam" id="PF13328">
    <property type="entry name" value="HD_4"/>
    <property type="match status" value="1"/>
</dbReference>
<accession>A0A1S9N2H8</accession>
<dbReference type="EMBL" id="MWMH01000007">
    <property type="protein sequence ID" value="OOP71642.1"/>
    <property type="molecule type" value="Genomic_DNA"/>
</dbReference>
<sequence>MKYNEVILLCLQYIEDNITEKLTVECISKKMGYSTYHFSRIFREQMSVSLMEYVKDRKLFRATEDIMLGKRILDVAIEYGYETHSGFTKAFRRKYGFSPTFIHAIYIQRLFEGGDFYMKQNKVYESANIYLKGTENYKEPKELYSFLIETIRSNKIFDDFKMLEKAYNLALSAHKGQKRKSGEDYVTHAINVAIILAEMEADEETIIAGLLHDIIEEKTGVTLKEVEESFSLKIAKMIDDVTNFNDRYSKIINKESFDEHAIMIKLADRLHNMRTIEFMDSQRWNEKAKETIEIFFPIAAKFNNSKLKTELDNLALKYV</sequence>
<dbReference type="AlphaFoldDB" id="A0A1S9N2H8"/>
<name>A0A1S9N2H8_CLOBE</name>
<organism evidence="6 7">
    <name type="scientific">Clostridium beijerinckii</name>
    <name type="common">Clostridium MP</name>
    <dbReference type="NCBI Taxonomy" id="1520"/>
    <lineage>
        <taxon>Bacteria</taxon>
        <taxon>Bacillati</taxon>
        <taxon>Bacillota</taxon>
        <taxon>Clostridia</taxon>
        <taxon>Eubacteriales</taxon>
        <taxon>Clostridiaceae</taxon>
        <taxon>Clostridium</taxon>
    </lineage>
</organism>
<dbReference type="SMART" id="SM00471">
    <property type="entry name" value="HDc"/>
    <property type="match status" value="1"/>
</dbReference>
<dbReference type="SUPFAM" id="SSF109604">
    <property type="entry name" value="HD-domain/PDEase-like"/>
    <property type="match status" value="1"/>
</dbReference>
<dbReference type="PROSITE" id="PS51831">
    <property type="entry name" value="HD"/>
    <property type="match status" value="1"/>
</dbReference>
<evidence type="ECO:0000259" key="4">
    <source>
        <dbReference type="PROSITE" id="PS01124"/>
    </source>
</evidence>
<dbReference type="SUPFAM" id="SSF46689">
    <property type="entry name" value="Homeodomain-like"/>
    <property type="match status" value="2"/>
</dbReference>
<dbReference type="Gene3D" id="1.10.10.60">
    <property type="entry name" value="Homeodomain-like"/>
    <property type="match status" value="2"/>
</dbReference>
<reference evidence="6 7" key="1">
    <citation type="submission" date="2017-02" db="EMBL/GenBank/DDBJ databases">
        <title>Genome sequence of Clostridium beijerinckii Br21.</title>
        <authorList>
            <person name="Fonseca B.C."/>
            <person name="Guazzaroni M.E."/>
            <person name="Riano-Pachon D.M."/>
            <person name="Reginatto V."/>
        </authorList>
    </citation>
    <scope>NUCLEOTIDE SEQUENCE [LARGE SCALE GENOMIC DNA]</scope>
    <source>
        <strain evidence="6 7">Br21</strain>
    </source>
</reference>
<evidence type="ECO:0000259" key="5">
    <source>
        <dbReference type="PROSITE" id="PS51831"/>
    </source>
</evidence>
<dbReference type="GO" id="GO:0005886">
    <property type="term" value="C:plasma membrane"/>
    <property type="evidence" value="ECO:0007669"/>
    <property type="project" value="TreeGrafter"/>
</dbReference>
<dbReference type="SMART" id="SM00342">
    <property type="entry name" value="HTH_ARAC"/>
    <property type="match status" value="1"/>
</dbReference>
<dbReference type="InterPro" id="IPR009057">
    <property type="entry name" value="Homeodomain-like_sf"/>
</dbReference>
<dbReference type="PROSITE" id="PS01124">
    <property type="entry name" value="HTH_ARAC_FAMILY_2"/>
    <property type="match status" value="1"/>
</dbReference>
<gene>
    <name evidence="6" type="ORF">CBEIBR21_18665</name>
</gene>
<evidence type="ECO:0000256" key="1">
    <source>
        <dbReference type="ARBA" id="ARBA00023015"/>
    </source>
</evidence>
<feature type="domain" description="HTH araC/xylS-type" evidence="4">
    <location>
        <begin position="8"/>
        <end position="105"/>
    </location>
</feature>